<feature type="transmembrane region" description="Helical" evidence="1">
    <location>
        <begin position="28"/>
        <end position="47"/>
    </location>
</feature>
<keyword evidence="1" id="KW-0812">Transmembrane</keyword>
<dbReference type="Proteomes" id="UP000663970">
    <property type="component" value="Unassembled WGS sequence"/>
</dbReference>
<dbReference type="RefSeq" id="WP_156896479.1">
    <property type="nucleotide sequence ID" value="NZ_JAEKJY010000005.1"/>
</dbReference>
<evidence type="ECO:0000313" key="2">
    <source>
        <dbReference type="EMBL" id="MBN8236805.1"/>
    </source>
</evidence>
<accession>A0ABS3DZM6</accession>
<comment type="caution">
    <text evidence="2">The sequence shown here is derived from an EMBL/GenBank/DDBJ whole genome shotgun (WGS) entry which is preliminary data.</text>
</comment>
<reference evidence="2 3" key="1">
    <citation type="submission" date="2020-12" db="EMBL/GenBank/DDBJ databases">
        <title>Oil enriched cultivation method for isolating marine PHA-producing bacteria.</title>
        <authorList>
            <person name="Zheng W."/>
            <person name="Yu S."/>
            <person name="Huang Y."/>
        </authorList>
    </citation>
    <scope>NUCLEOTIDE SEQUENCE [LARGE SCALE GENOMIC DNA]</scope>
    <source>
        <strain evidence="2 3">SY-2-6</strain>
    </source>
</reference>
<evidence type="ECO:0000313" key="3">
    <source>
        <dbReference type="Proteomes" id="UP000663970"/>
    </source>
</evidence>
<evidence type="ECO:0000256" key="1">
    <source>
        <dbReference type="SAM" id="Phobius"/>
    </source>
</evidence>
<keyword evidence="3" id="KW-1185">Reference proteome</keyword>
<gene>
    <name evidence="2" type="ORF">JF544_16210</name>
</gene>
<keyword evidence="1" id="KW-0472">Membrane</keyword>
<organism evidence="2 3">
    <name type="scientific">Halobacillus kuroshimensis</name>
    <dbReference type="NCBI Taxonomy" id="302481"/>
    <lineage>
        <taxon>Bacteria</taxon>
        <taxon>Bacillati</taxon>
        <taxon>Bacillota</taxon>
        <taxon>Bacilli</taxon>
        <taxon>Bacillales</taxon>
        <taxon>Bacillaceae</taxon>
        <taxon>Halobacillus</taxon>
    </lineage>
</organism>
<dbReference type="EMBL" id="JAEKJY010000005">
    <property type="protein sequence ID" value="MBN8236805.1"/>
    <property type="molecule type" value="Genomic_DNA"/>
</dbReference>
<protein>
    <submittedName>
        <fullName evidence="2">Uncharacterized protein</fullName>
    </submittedName>
</protein>
<sequence length="54" mass="6669">MLLFTYLFIGVFFCFFKKEPVLKDKQEQAVYMFYLLGWIVLWPVFLIRRLMRGI</sequence>
<keyword evidence="1" id="KW-1133">Transmembrane helix</keyword>
<name>A0ABS3DZM6_9BACI</name>
<proteinExistence type="predicted"/>